<name>A0A1G2K416_9BACT</name>
<accession>A0A1G2K416</accession>
<dbReference type="AlphaFoldDB" id="A0A1G2K416"/>
<dbReference type="EMBL" id="MHQC01000041">
    <property type="protein sequence ID" value="OGZ94164.1"/>
    <property type="molecule type" value="Genomic_DNA"/>
</dbReference>
<reference evidence="1 2" key="1">
    <citation type="journal article" date="2016" name="Nat. Commun.">
        <title>Thousands of microbial genomes shed light on interconnected biogeochemical processes in an aquifer system.</title>
        <authorList>
            <person name="Anantharaman K."/>
            <person name="Brown C.T."/>
            <person name="Hug L.A."/>
            <person name="Sharon I."/>
            <person name="Castelle C.J."/>
            <person name="Probst A.J."/>
            <person name="Thomas B.C."/>
            <person name="Singh A."/>
            <person name="Wilkins M.J."/>
            <person name="Karaoz U."/>
            <person name="Brodie E.L."/>
            <person name="Williams K.H."/>
            <person name="Hubbard S.S."/>
            <person name="Banfield J.F."/>
        </authorList>
    </citation>
    <scope>NUCLEOTIDE SEQUENCE [LARGE SCALE GENOMIC DNA]</scope>
</reference>
<gene>
    <name evidence="1" type="ORF">A2633_02860</name>
</gene>
<dbReference type="PROSITE" id="PS51257">
    <property type="entry name" value="PROKAR_LIPOPROTEIN"/>
    <property type="match status" value="1"/>
</dbReference>
<evidence type="ECO:0000313" key="2">
    <source>
        <dbReference type="Proteomes" id="UP000177152"/>
    </source>
</evidence>
<dbReference type="Proteomes" id="UP000177152">
    <property type="component" value="Unassembled WGS sequence"/>
</dbReference>
<organism evidence="1 2">
    <name type="scientific">Candidatus Sungbacteria bacterium RIFCSPHIGHO2_01_FULL_47_32</name>
    <dbReference type="NCBI Taxonomy" id="1802264"/>
    <lineage>
        <taxon>Bacteria</taxon>
        <taxon>Candidatus Sungiibacteriota</taxon>
    </lineage>
</organism>
<sequence length="182" mass="19494">MKRFVGRLVLVAFIAVAATGCGGFYMGGSVGYPDYPTPIPPRPLPQPPSDIPVPPGAVRLHPTVAAELAGHTVFVQAPTSETRGVIEDSVRAAGAQISVGGRFDYMITAQPQVYSRDTGWIQTSPPIGWNSQVLVMEVRVIRQADNVLAFRGPGQASYNPQSNLSQLRANIISTRDALAKLR</sequence>
<protein>
    <submittedName>
        <fullName evidence="1">Uncharacterized protein</fullName>
    </submittedName>
</protein>
<proteinExistence type="predicted"/>
<comment type="caution">
    <text evidence="1">The sequence shown here is derived from an EMBL/GenBank/DDBJ whole genome shotgun (WGS) entry which is preliminary data.</text>
</comment>
<evidence type="ECO:0000313" key="1">
    <source>
        <dbReference type="EMBL" id="OGZ94164.1"/>
    </source>
</evidence>